<name>A0A645DIL1_9ZZZZ</name>
<dbReference type="PANTHER" id="PTHR43156:SF2">
    <property type="entry name" value="STAGE II SPORULATION PROTEIN E"/>
    <property type="match status" value="1"/>
</dbReference>
<protein>
    <submittedName>
        <fullName evidence="3">Stage II sporulation protein E</fullName>
        <ecNumber evidence="3">3.1.3.16</ecNumber>
    </submittedName>
</protein>
<dbReference type="EC" id="3.1.3.16" evidence="3"/>
<proteinExistence type="predicted"/>
<dbReference type="InterPro" id="IPR001932">
    <property type="entry name" value="PPM-type_phosphatase-like_dom"/>
</dbReference>
<dbReference type="InterPro" id="IPR036457">
    <property type="entry name" value="PPM-type-like_dom_sf"/>
</dbReference>
<dbReference type="AlphaFoldDB" id="A0A645DIL1"/>
<sequence>MCKDGEKHNGDSYLYQKVNNGTYLTMISDGMGSGPQAGKESSAAVDLINKFVKLGFNKLTAINTINSLMTINFSQDEKFSTVDLNTIDLYTGEAEFIKVGAAATLIKSENKIETMDCKSLPIGVLEKVDTEVIKKQVKNGDMIIMVSDGVLDYDNEEAGKSDWLVEYLSKDNTNDPEILSNNIIKRAKELSKGKIKDDMTVVVSKVYNLY</sequence>
<organism evidence="3">
    <name type="scientific">bioreactor metagenome</name>
    <dbReference type="NCBI Taxonomy" id="1076179"/>
    <lineage>
        <taxon>unclassified sequences</taxon>
        <taxon>metagenomes</taxon>
        <taxon>ecological metagenomes</taxon>
    </lineage>
</organism>
<dbReference type="InterPro" id="IPR052016">
    <property type="entry name" value="Bact_Sigma-Reg"/>
</dbReference>
<evidence type="ECO:0000313" key="3">
    <source>
        <dbReference type="EMBL" id="MPM89320.1"/>
    </source>
</evidence>
<dbReference type="SUPFAM" id="SSF81606">
    <property type="entry name" value="PP2C-like"/>
    <property type="match status" value="1"/>
</dbReference>
<comment type="caution">
    <text evidence="3">The sequence shown here is derived from an EMBL/GenBank/DDBJ whole genome shotgun (WGS) entry which is preliminary data.</text>
</comment>
<dbReference type="SMART" id="SM00331">
    <property type="entry name" value="PP2C_SIG"/>
    <property type="match status" value="1"/>
</dbReference>
<feature type="domain" description="PPM-type phosphatase" evidence="2">
    <location>
        <begin position="7"/>
        <end position="206"/>
    </location>
</feature>
<dbReference type="Pfam" id="PF07228">
    <property type="entry name" value="SpoIIE"/>
    <property type="match status" value="1"/>
</dbReference>
<dbReference type="GO" id="GO:0004722">
    <property type="term" value="F:protein serine/threonine phosphatase activity"/>
    <property type="evidence" value="ECO:0007669"/>
    <property type="project" value="UniProtKB-EC"/>
</dbReference>
<evidence type="ECO:0000259" key="2">
    <source>
        <dbReference type="SMART" id="SM00331"/>
    </source>
</evidence>
<evidence type="ECO:0000256" key="1">
    <source>
        <dbReference type="ARBA" id="ARBA00022801"/>
    </source>
</evidence>
<keyword evidence="1 3" id="KW-0378">Hydrolase</keyword>
<accession>A0A645DIL1</accession>
<dbReference type="Gene3D" id="3.60.40.10">
    <property type="entry name" value="PPM-type phosphatase domain"/>
    <property type="match status" value="1"/>
</dbReference>
<reference evidence="3" key="1">
    <citation type="submission" date="2019-08" db="EMBL/GenBank/DDBJ databases">
        <authorList>
            <person name="Kucharzyk K."/>
            <person name="Murdoch R.W."/>
            <person name="Higgins S."/>
            <person name="Loffler F."/>
        </authorList>
    </citation>
    <scope>NUCLEOTIDE SEQUENCE</scope>
</reference>
<dbReference type="EMBL" id="VSSQ01036765">
    <property type="protein sequence ID" value="MPM89320.1"/>
    <property type="molecule type" value="Genomic_DNA"/>
</dbReference>
<dbReference type="PANTHER" id="PTHR43156">
    <property type="entry name" value="STAGE II SPORULATION PROTEIN E-RELATED"/>
    <property type="match status" value="1"/>
</dbReference>
<gene>
    <name evidence="3" type="primary">spoIIE_9</name>
    <name evidence="3" type="ORF">SDC9_136429</name>
</gene>